<proteinExistence type="predicted"/>
<protein>
    <submittedName>
        <fullName evidence="1">Uncharacterized protein</fullName>
    </submittedName>
</protein>
<comment type="caution">
    <text evidence="1">The sequence shown here is derived from an EMBL/GenBank/DDBJ whole genome shotgun (WGS) entry which is preliminary data.</text>
</comment>
<dbReference type="EMBL" id="BDIP01005924">
    <property type="protein sequence ID" value="GIQ90226.1"/>
    <property type="molecule type" value="Genomic_DNA"/>
</dbReference>
<dbReference type="Proteomes" id="UP000265618">
    <property type="component" value="Unassembled WGS sequence"/>
</dbReference>
<organism evidence="1 2">
    <name type="scientific">Kipferlia bialata</name>
    <dbReference type="NCBI Taxonomy" id="797122"/>
    <lineage>
        <taxon>Eukaryota</taxon>
        <taxon>Metamonada</taxon>
        <taxon>Carpediemonas-like organisms</taxon>
        <taxon>Kipferlia</taxon>
    </lineage>
</organism>
<evidence type="ECO:0000313" key="1">
    <source>
        <dbReference type="EMBL" id="GIQ90226.1"/>
    </source>
</evidence>
<keyword evidence="2" id="KW-1185">Reference proteome</keyword>
<dbReference type="AlphaFoldDB" id="A0A9K3D793"/>
<sequence length="76" mass="8444">MKRDLSTGVPVYCGPVHMHCATGVPYIAYSIAAMTLDVVLTMVRGPGHPLLQQHRYRMLGYIPTGKHRTCQTPVYS</sequence>
<gene>
    <name evidence="1" type="ORF">KIPB_012942</name>
</gene>
<name>A0A9K3D793_9EUKA</name>
<feature type="non-terminal residue" evidence="1">
    <location>
        <position position="1"/>
    </location>
</feature>
<reference evidence="1 2" key="1">
    <citation type="journal article" date="2018" name="PLoS ONE">
        <title>The draft genome of Kipferlia bialata reveals reductive genome evolution in fornicate parasites.</title>
        <authorList>
            <person name="Tanifuji G."/>
            <person name="Takabayashi S."/>
            <person name="Kume K."/>
            <person name="Takagi M."/>
            <person name="Nakayama T."/>
            <person name="Kamikawa R."/>
            <person name="Inagaki Y."/>
            <person name="Hashimoto T."/>
        </authorList>
    </citation>
    <scope>NUCLEOTIDE SEQUENCE [LARGE SCALE GENOMIC DNA]</scope>
    <source>
        <strain evidence="1">NY0173</strain>
    </source>
</reference>
<accession>A0A9K3D793</accession>
<evidence type="ECO:0000313" key="2">
    <source>
        <dbReference type="Proteomes" id="UP000265618"/>
    </source>
</evidence>